<dbReference type="EMBL" id="JRKL02001635">
    <property type="protein sequence ID" value="KAF3962921.1"/>
    <property type="molecule type" value="Genomic_DNA"/>
</dbReference>
<evidence type="ECO:0000313" key="2">
    <source>
        <dbReference type="EMBL" id="KAF3962921.1"/>
    </source>
</evidence>
<protein>
    <submittedName>
        <fullName evidence="2">Uncharacterized protein</fullName>
    </submittedName>
</protein>
<dbReference type="Gene3D" id="3.80.10.10">
    <property type="entry name" value="Ribonuclease Inhibitor"/>
    <property type="match status" value="1"/>
</dbReference>
<reference evidence="2" key="1">
    <citation type="submission" date="2020-03" db="EMBL/GenBank/DDBJ databases">
        <title>Castanea mollissima Vanexum genome sequencing.</title>
        <authorList>
            <person name="Staton M."/>
        </authorList>
    </citation>
    <scope>NUCLEOTIDE SEQUENCE</scope>
    <source>
        <tissue evidence="2">Leaf</tissue>
    </source>
</reference>
<dbReference type="SUPFAM" id="SSF52058">
    <property type="entry name" value="L domain-like"/>
    <property type="match status" value="1"/>
</dbReference>
<dbReference type="InterPro" id="IPR032675">
    <property type="entry name" value="LRR_dom_sf"/>
</dbReference>
<dbReference type="Proteomes" id="UP000737018">
    <property type="component" value="Unassembled WGS sequence"/>
</dbReference>
<dbReference type="PANTHER" id="PTHR36766:SF40">
    <property type="entry name" value="DISEASE RESISTANCE PROTEIN RGA3"/>
    <property type="match status" value="1"/>
</dbReference>
<dbReference type="AlphaFoldDB" id="A0A8J4VYL2"/>
<dbReference type="PANTHER" id="PTHR36766">
    <property type="entry name" value="PLANT BROAD-SPECTRUM MILDEW RESISTANCE PROTEIN RPW8"/>
    <property type="match status" value="1"/>
</dbReference>
<proteinExistence type="predicted"/>
<dbReference type="OrthoDB" id="1896560at2759"/>
<comment type="caution">
    <text evidence="2">The sequence shown here is derived from an EMBL/GenBank/DDBJ whole genome shotgun (WGS) entry which is preliminary data.</text>
</comment>
<gene>
    <name evidence="2" type="ORF">CMV_012637</name>
</gene>
<evidence type="ECO:0000256" key="1">
    <source>
        <dbReference type="ARBA" id="ARBA00022821"/>
    </source>
</evidence>
<sequence>MHTLLPSLVCLELYGCRELESFPEGGLPSSLESLAIHGCEKLIYRRMELGLQGLHSLRSFTISNHCNELESFPEEALLPPNLTDFNILQLPNLKSLNGKGFQPLTSLKNLRIMRCSNLNCLLEDVLPASLCELEIFDCPLLKERYGNEKGEGRVKISHIPTISIL</sequence>
<dbReference type="GO" id="GO:0006952">
    <property type="term" value="P:defense response"/>
    <property type="evidence" value="ECO:0007669"/>
    <property type="project" value="UniProtKB-KW"/>
</dbReference>
<accession>A0A8J4VYL2</accession>
<evidence type="ECO:0000313" key="3">
    <source>
        <dbReference type="Proteomes" id="UP000737018"/>
    </source>
</evidence>
<keyword evidence="3" id="KW-1185">Reference proteome</keyword>
<organism evidence="2 3">
    <name type="scientific">Castanea mollissima</name>
    <name type="common">Chinese chestnut</name>
    <dbReference type="NCBI Taxonomy" id="60419"/>
    <lineage>
        <taxon>Eukaryota</taxon>
        <taxon>Viridiplantae</taxon>
        <taxon>Streptophyta</taxon>
        <taxon>Embryophyta</taxon>
        <taxon>Tracheophyta</taxon>
        <taxon>Spermatophyta</taxon>
        <taxon>Magnoliopsida</taxon>
        <taxon>eudicotyledons</taxon>
        <taxon>Gunneridae</taxon>
        <taxon>Pentapetalae</taxon>
        <taxon>rosids</taxon>
        <taxon>fabids</taxon>
        <taxon>Fagales</taxon>
        <taxon>Fagaceae</taxon>
        <taxon>Castanea</taxon>
    </lineage>
</organism>
<keyword evidence="1" id="KW-0611">Plant defense</keyword>
<name>A0A8J4VYL2_9ROSI</name>